<keyword evidence="1" id="KW-0596">Phosphopantetheine</keyword>
<dbReference type="EMBL" id="CAJOBC010004115">
    <property type="protein sequence ID" value="CAF3815174.1"/>
    <property type="molecule type" value="Genomic_DNA"/>
</dbReference>
<dbReference type="OrthoDB" id="329835at2759"/>
<dbReference type="InterPro" id="IPR050091">
    <property type="entry name" value="PKS_NRPS_Biosynth_Enz"/>
</dbReference>
<keyword evidence="2" id="KW-0597">Phosphoprotein</keyword>
<dbReference type="GO" id="GO:0004312">
    <property type="term" value="F:fatty acid synthase activity"/>
    <property type="evidence" value="ECO:0007669"/>
    <property type="project" value="TreeGrafter"/>
</dbReference>
<protein>
    <recommendedName>
        <fullName evidence="3">Beta-ketoacyl synthase-like N-terminal domain-containing protein</fullName>
    </recommendedName>
</protein>
<dbReference type="AlphaFoldDB" id="A0A814K263"/>
<feature type="domain" description="Beta-ketoacyl synthase-like N-terminal" evidence="3">
    <location>
        <begin position="18"/>
        <end position="91"/>
    </location>
</feature>
<dbReference type="Proteomes" id="UP000663829">
    <property type="component" value="Unassembled WGS sequence"/>
</dbReference>
<comment type="caution">
    <text evidence="4">The sequence shown here is derived from an EMBL/GenBank/DDBJ whole genome shotgun (WGS) entry which is preliminary data.</text>
</comment>
<proteinExistence type="predicted"/>
<evidence type="ECO:0000313" key="6">
    <source>
        <dbReference type="Proteomes" id="UP000663829"/>
    </source>
</evidence>
<evidence type="ECO:0000256" key="1">
    <source>
        <dbReference type="ARBA" id="ARBA00022450"/>
    </source>
</evidence>
<evidence type="ECO:0000259" key="3">
    <source>
        <dbReference type="Pfam" id="PF00109"/>
    </source>
</evidence>
<dbReference type="Proteomes" id="UP000681722">
    <property type="component" value="Unassembled WGS sequence"/>
</dbReference>
<accession>A0A814K263</accession>
<keyword evidence="6" id="KW-1185">Reference proteome</keyword>
<reference evidence="4" key="1">
    <citation type="submission" date="2021-02" db="EMBL/GenBank/DDBJ databases">
        <authorList>
            <person name="Nowell W R."/>
        </authorList>
    </citation>
    <scope>NUCLEOTIDE SEQUENCE</scope>
</reference>
<gene>
    <name evidence="4" type="ORF">GPM918_LOCUS15989</name>
    <name evidence="5" type="ORF">SRO942_LOCUS15992</name>
</gene>
<dbReference type="EMBL" id="CAJNOQ010004114">
    <property type="protein sequence ID" value="CAF1045173.1"/>
    <property type="molecule type" value="Genomic_DNA"/>
</dbReference>
<sequence>MVQKGTDYQNMKINFELIAIVGISCVFAGEIDTPESFWNVLKNCIDVGSEIPKERFDMDSFGPLYCSKKPLIRRGYFVNDDELHNFDPSFF</sequence>
<evidence type="ECO:0000313" key="4">
    <source>
        <dbReference type="EMBL" id="CAF1045173.1"/>
    </source>
</evidence>
<dbReference type="Pfam" id="PF00109">
    <property type="entry name" value="ketoacyl-synt"/>
    <property type="match status" value="1"/>
</dbReference>
<dbReference type="Gene3D" id="3.40.47.10">
    <property type="match status" value="1"/>
</dbReference>
<feature type="non-terminal residue" evidence="4">
    <location>
        <position position="91"/>
    </location>
</feature>
<dbReference type="SUPFAM" id="SSF53901">
    <property type="entry name" value="Thiolase-like"/>
    <property type="match status" value="1"/>
</dbReference>
<dbReference type="GO" id="GO:0006633">
    <property type="term" value="P:fatty acid biosynthetic process"/>
    <property type="evidence" value="ECO:0007669"/>
    <property type="project" value="TreeGrafter"/>
</dbReference>
<name>A0A814K263_9BILA</name>
<evidence type="ECO:0000313" key="5">
    <source>
        <dbReference type="EMBL" id="CAF3815174.1"/>
    </source>
</evidence>
<dbReference type="PANTHER" id="PTHR43775">
    <property type="entry name" value="FATTY ACID SYNTHASE"/>
    <property type="match status" value="1"/>
</dbReference>
<organism evidence="4 6">
    <name type="scientific">Didymodactylos carnosus</name>
    <dbReference type="NCBI Taxonomy" id="1234261"/>
    <lineage>
        <taxon>Eukaryota</taxon>
        <taxon>Metazoa</taxon>
        <taxon>Spiralia</taxon>
        <taxon>Gnathifera</taxon>
        <taxon>Rotifera</taxon>
        <taxon>Eurotatoria</taxon>
        <taxon>Bdelloidea</taxon>
        <taxon>Philodinida</taxon>
        <taxon>Philodinidae</taxon>
        <taxon>Didymodactylos</taxon>
    </lineage>
</organism>
<dbReference type="InterPro" id="IPR016039">
    <property type="entry name" value="Thiolase-like"/>
</dbReference>
<dbReference type="PANTHER" id="PTHR43775:SF37">
    <property type="entry name" value="SI:DKEY-61P9.11"/>
    <property type="match status" value="1"/>
</dbReference>
<evidence type="ECO:0000256" key="2">
    <source>
        <dbReference type="ARBA" id="ARBA00022553"/>
    </source>
</evidence>
<dbReference type="InterPro" id="IPR014030">
    <property type="entry name" value="Ketoacyl_synth_N"/>
</dbReference>